<dbReference type="GO" id="GO:0016903">
    <property type="term" value="F:oxidoreductase activity, acting on the aldehyde or oxo group of donors"/>
    <property type="evidence" value="ECO:0007669"/>
    <property type="project" value="InterPro"/>
</dbReference>
<dbReference type="NCBIfam" id="NF009588">
    <property type="entry name" value="PRK13029.1"/>
    <property type="match status" value="1"/>
</dbReference>
<feature type="domain" description="DUF6537" evidence="3">
    <location>
        <begin position="937"/>
        <end position="1136"/>
    </location>
</feature>
<proteinExistence type="predicted"/>
<reference evidence="4 5" key="1">
    <citation type="submission" date="2018-04" db="EMBL/GenBank/DDBJ databases">
        <title>The genome sequence of Caulobacter sp. 736.</title>
        <authorList>
            <person name="Gao J."/>
            <person name="Sun J."/>
        </authorList>
    </citation>
    <scope>NUCLEOTIDE SEQUENCE [LARGE SCALE GENOMIC DNA]</scope>
    <source>
        <strain evidence="4 5">736</strain>
    </source>
</reference>
<dbReference type="SUPFAM" id="SSF53323">
    <property type="entry name" value="Pyruvate-ferredoxin oxidoreductase, PFOR, domain III"/>
    <property type="match status" value="1"/>
</dbReference>
<keyword evidence="1" id="KW-0560">Oxidoreductase</keyword>
<dbReference type="AlphaFoldDB" id="A0A2T9JD77"/>
<keyword evidence="5" id="KW-1185">Reference proteome</keyword>
<dbReference type="EMBL" id="QDKP01000040">
    <property type="protein sequence ID" value="PVM80870.1"/>
    <property type="molecule type" value="Genomic_DNA"/>
</dbReference>
<dbReference type="InterPro" id="IPR046667">
    <property type="entry name" value="DUF6537"/>
</dbReference>
<dbReference type="InterPro" id="IPR051457">
    <property type="entry name" value="2-oxoacid:Fd_oxidoreductase"/>
</dbReference>
<dbReference type="NCBIfam" id="NF009589">
    <property type="entry name" value="PRK13030.1"/>
    <property type="match status" value="1"/>
</dbReference>
<dbReference type="Proteomes" id="UP000244913">
    <property type="component" value="Unassembled WGS sequence"/>
</dbReference>
<sequence>MRHSEVTLDDKYVLEDGRAFITGVQALLRVLLDRKRLDRLAGLNTAGFVSGYRGSPLGGLDQQAARINKLLTAHDVVFKEGLNEDLAATAVWGSQQANLFPGATHDGVFGMWYGKAPGVDRTGDVFKHANFAGTYPTGGVLAVAGDDHACKSSTLPSQSEFAFQDFEIPVLSPADVQEVLDYGILGIAMSRFSGLWTGLIALADTMDSGVTIDVSLGRHQAVIPDFAMPPGGLGIRLKDQPMEKERRLRLHKIPAALAFARANQIDRVVLGASHVKVGKARLGIVCQGQAYKDVLEAFSAMGMSLQEAADLGVSVYKVGMPWPLEPLGLRAFAAGLETLMVIEHKRALIEPQARAALYDLPAQARPRIIGKTDEKGHPLLSELGSLSVAEIALAIYDRLPDGPHMERARAYLNRVSAAGVAAVSLASDQARKPFFCSGCPHNTSTKLPEGSRALAGIGCHYMAGFNDPSTDLNTHMGGEGLTWVGAAPFTTEKHVFQNLGDGTYNHSGSLAIRAAVAAGANITYKLLFNDAVAMTGGQRAESGFTPAQITRQLASEGVTKTVIVVDELERYAGVTDLAPGVEVFPRSELMIVQKALRDTPGTTVLLYDQTCATEKRRRRKRGTMAKATQKVFINPLVCEGCGDCSVKSNCVSVEPLDTAFGRKRKINQSSCNQDYSCLEGFCPSFVTLEGADKAGEKVKPAPLSADSTPLPAFEEFHGVRRIIFTGVGGTGVTTVASILAMAAHVDGRAGSVVDMTGLAQKGGSVFSHVKIGETEETVVGGRVPAASADVLIACDLLVAASPEALALYAKDRTMAFGNSDFAPTADFVTSRDVKFDGGAMARRVKAATKAFDACPAQRLAEARFGDAIYANMIMVGFAWQRGVIPVSSRALYRAIKLNGVDAEANLQAFELGRQIAFDPAAAGDKPVAVVTPETEPLDALIARRVEDLVAYQDAHYAARYAERIAKVRHAEVAVVGEGGELPLTRAAATNLYRLMAYKDEYEVARLYTDGRFAQELAGTFKGGKAKVWLSPPLIAPKGKDGKPRKIAFGGWMLDLAFPAIARMKGLRGGAFDIFGKTEERRMERGLIADYEVTLDRLTAGLRPENKALAVKLAQVPSEIRGYGHVKEAAVEKAKVTATRLWGQWEGAA</sequence>
<name>A0A2T9JD77_9CAUL</name>
<dbReference type="CDD" id="cd07034">
    <property type="entry name" value="TPP_PYR_PFOR_IOR-alpha_like"/>
    <property type="match status" value="1"/>
</dbReference>
<dbReference type="Pfam" id="PF20169">
    <property type="entry name" value="DUF6537"/>
    <property type="match status" value="1"/>
</dbReference>
<dbReference type="RefSeq" id="WP_116567890.1">
    <property type="nucleotide sequence ID" value="NZ_QDKP01000040.1"/>
</dbReference>
<dbReference type="PANTHER" id="PTHR48084">
    <property type="entry name" value="2-OXOGLUTARATE OXIDOREDUCTASE SUBUNIT KORB-RELATED"/>
    <property type="match status" value="1"/>
</dbReference>
<gene>
    <name evidence="4" type="ORF">DDF65_13105</name>
</gene>
<dbReference type="InterPro" id="IPR029061">
    <property type="entry name" value="THDP-binding"/>
</dbReference>
<comment type="caution">
    <text evidence="4">The sequence shown here is derived from an EMBL/GenBank/DDBJ whole genome shotgun (WGS) entry which is preliminary data.</text>
</comment>
<protein>
    <submittedName>
        <fullName evidence="4">Indolepyruvate ferredoxin oxidoreductase family protein</fullName>
    </submittedName>
</protein>
<dbReference type="SUPFAM" id="SSF52518">
    <property type="entry name" value="Thiamin diphosphate-binding fold (THDP-binding)"/>
    <property type="match status" value="2"/>
</dbReference>
<dbReference type="PANTHER" id="PTHR48084:SF3">
    <property type="entry name" value="SUBUNIT OF PYRUVATE:FLAVODOXIN OXIDOREDUCTASE"/>
    <property type="match status" value="1"/>
</dbReference>
<feature type="domain" description="Pyruvate/ketoisovalerate oxidoreductase catalytic" evidence="2">
    <location>
        <begin position="728"/>
        <end position="914"/>
    </location>
</feature>
<evidence type="ECO:0000259" key="3">
    <source>
        <dbReference type="Pfam" id="PF20169"/>
    </source>
</evidence>
<evidence type="ECO:0000313" key="5">
    <source>
        <dbReference type="Proteomes" id="UP000244913"/>
    </source>
</evidence>
<dbReference type="InterPro" id="IPR019752">
    <property type="entry name" value="Pyrv/ketoisovalerate_OxRed_cat"/>
</dbReference>
<dbReference type="InterPro" id="IPR002880">
    <property type="entry name" value="Pyrv_Fd/Flavodoxin_OxRdtase_N"/>
</dbReference>
<organism evidence="4 5">
    <name type="scientific">Caulobacter radicis</name>
    <dbReference type="NCBI Taxonomy" id="2172650"/>
    <lineage>
        <taxon>Bacteria</taxon>
        <taxon>Pseudomonadati</taxon>
        <taxon>Pseudomonadota</taxon>
        <taxon>Alphaproteobacteria</taxon>
        <taxon>Caulobacterales</taxon>
        <taxon>Caulobacteraceae</taxon>
        <taxon>Caulobacter</taxon>
    </lineage>
</organism>
<evidence type="ECO:0000259" key="2">
    <source>
        <dbReference type="Pfam" id="PF01558"/>
    </source>
</evidence>
<keyword evidence="4" id="KW-0670">Pyruvate</keyword>
<dbReference type="Pfam" id="PF01558">
    <property type="entry name" value="POR"/>
    <property type="match status" value="1"/>
</dbReference>
<evidence type="ECO:0000256" key="1">
    <source>
        <dbReference type="ARBA" id="ARBA00023002"/>
    </source>
</evidence>
<dbReference type="Gene3D" id="3.40.50.970">
    <property type="match status" value="1"/>
</dbReference>
<dbReference type="InterPro" id="IPR002869">
    <property type="entry name" value="Pyrv_flavodox_OxRed_cen"/>
</dbReference>
<evidence type="ECO:0000313" key="4">
    <source>
        <dbReference type="EMBL" id="PVM80870.1"/>
    </source>
</evidence>
<accession>A0A2T9JD77</accession>
<dbReference type="Gene3D" id="3.40.920.10">
    <property type="entry name" value="Pyruvate-ferredoxin oxidoreductase, PFOR, domain III"/>
    <property type="match status" value="1"/>
</dbReference>